<keyword evidence="1" id="KW-0472">Membrane</keyword>
<dbReference type="EMBL" id="CP036261">
    <property type="protein sequence ID" value="QDS86212.1"/>
    <property type="molecule type" value="Genomic_DNA"/>
</dbReference>
<proteinExistence type="predicted"/>
<dbReference type="KEGG" id="ruv:EC9_03720"/>
<evidence type="ECO:0000313" key="3">
    <source>
        <dbReference type="Proteomes" id="UP000319557"/>
    </source>
</evidence>
<evidence type="ECO:0000313" key="2">
    <source>
        <dbReference type="EMBL" id="QDS86212.1"/>
    </source>
</evidence>
<accession>A0A517LUA8</accession>
<feature type="transmembrane region" description="Helical" evidence="1">
    <location>
        <begin position="259"/>
        <end position="279"/>
    </location>
</feature>
<name>A0A517LUA8_9BACT</name>
<keyword evidence="3" id="KW-1185">Reference proteome</keyword>
<evidence type="ECO:0008006" key="4">
    <source>
        <dbReference type="Google" id="ProtNLM"/>
    </source>
</evidence>
<dbReference type="Proteomes" id="UP000319557">
    <property type="component" value="Chromosome"/>
</dbReference>
<feature type="transmembrane region" description="Helical" evidence="1">
    <location>
        <begin position="114"/>
        <end position="133"/>
    </location>
</feature>
<organism evidence="2 3">
    <name type="scientific">Rosistilla ulvae</name>
    <dbReference type="NCBI Taxonomy" id="1930277"/>
    <lineage>
        <taxon>Bacteria</taxon>
        <taxon>Pseudomonadati</taxon>
        <taxon>Planctomycetota</taxon>
        <taxon>Planctomycetia</taxon>
        <taxon>Pirellulales</taxon>
        <taxon>Pirellulaceae</taxon>
        <taxon>Rosistilla</taxon>
    </lineage>
</organism>
<dbReference type="AlphaFoldDB" id="A0A517LUA8"/>
<feature type="transmembrane region" description="Helical" evidence="1">
    <location>
        <begin position="154"/>
        <end position="171"/>
    </location>
</feature>
<feature type="transmembrane region" description="Helical" evidence="1">
    <location>
        <begin position="76"/>
        <end position="102"/>
    </location>
</feature>
<sequence>MTSIQINDGGDAISPADDSVCIAAGGAWPFVSRRVYKLAGEVESIWTSRQHRKSLRPRRAASSLATWVFNPQSLNWWIGCIFAIGASLFAIGSLLTLVPALAKATGLEANINTIFFAGSIPFTTAAWLQLFQAANAGRPSHQSWKLIGWRPHDVGWLSCALQFAGTILFNFNTFDAMIPGLNWFQSDLLIWTPNILGSLLFFASGYLAWIETCHAHWSFQPREIAWWIVAINLLGCISFLLSAFWGISLPTTPEDWPTISVAFTLAGAICFLVGALLMLPEAEQSTSENASADATTA</sequence>
<keyword evidence="1" id="KW-0812">Transmembrane</keyword>
<feature type="transmembrane region" description="Helical" evidence="1">
    <location>
        <begin position="224"/>
        <end position="247"/>
    </location>
</feature>
<reference evidence="2 3" key="1">
    <citation type="submission" date="2019-02" db="EMBL/GenBank/DDBJ databases">
        <title>Deep-cultivation of Planctomycetes and their phenomic and genomic characterization uncovers novel biology.</title>
        <authorList>
            <person name="Wiegand S."/>
            <person name="Jogler M."/>
            <person name="Boedeker C."/>
            <person name="Pinto D."/>
            <person name="Vollmers J."/>
            <person name="Rivas-Marin E."/>
            <person name="Kohn T."/>
            <person name="Peeters S.H."/>
            <person name="Heuer A."/>
            <person name="Rast P."/>
            <person name="Oberbeckmann S."/>
            <person name="Bunk B."/>
            <person name="Jeske O."/>
            <person name="Meyerdierks A."/>
            <person name="Storesund J.E."/>
            <person name="Kallscheuer N."/>
            <person name="Luecker S."/>
            <person name="Lage O.M."/>
            <person name="Pohl T."/>
            <person name="Merkel B.J."/>
            <person name="Hornburger P."/>
            <person name="Mueller R.-W."/>
            <person name="Bruemmer F."/>
            <person name="Labrenz M."/>
            <person name="Spormann A.M."/>
            <person name="Op den Camp H."/>
            <person name="Overmann J."/>
            <person name="Amann R."/>
            <person name="Jetten M.S.M."/>
            <person name="Mascher T."/>
            <person name="Medema M.H."/>
            <person name="Devos D.P."/>
            <person name="Kaster A.-K."/>
            <person name="Ovreas L."/>
            <person name="Rohde M."/>
            <person name="Galperin M.Y."/>
            <person name="Jogler C."/>
        </authorList>
    </citation>
    <scope>NUCLEOTIDE SEQUENCE [LARGE SCALE GENOMIC DNA]</scope>
    <source>
        <strain evidence="2 3">EC9</strain>
    </source>
</reference>
<gene>
    <name evidence="2" type="ORF">EC9_03720</name>
</gene>
<feature type="transmembrane region" description="Helical" evidence="1">
    <location>
        <begin position="191"/>
        <end position="212"/>
    </location>
</feature>
<keyword evidence="1" id="KW-1133">Transmembrane helix</keyword>
<dbReference type="RefSeq" id="WP_246105909.1">
    <property type="nucleotide sequence ID" value="NZ_CP036261.1"/>
</dbReference>
<evidence type="ECO:0000256" key="1">
    <source>
        <dbReference type="SAM" id="Phobius"/>
    </source>
</evidence>
<protein>
    <recommendedName>
        <fullName evidence="4">YrhK domain-containing protein</fullName>
    </recommendedName>
</protein>